<feature type="compositionally biased region" description="Basic residues" evidence="1">
    <location>
        <begin position="505"/>
        <end position="517"/>
    </location>
</feature>
<evidence type="ECO:0000256" key="1">
    <source>
        <dbReference type="SAM" id="MobiDB-lite"/>
    </source>
</evidence>
<accession>A0AAW1I5J4</accession>
<proteinExistence type="predicted"/>
<sequence>MDEVEDEDSRLFLSMLEAAAESIFDACSQIVAAESGAISAACGSETAQQSTSSVQQDNELFSGLSPMNAPPPAFQASISPSRPRKRRRRSWTSVQSVQQQPFPTEKTNFRGNEITLASVGWPQNFSAPSNVFDKPFKGFNAKETLTFAKNINRHQSKRALRKNVGPVGFSADGFLPGDLLPPVAVNDGKCETENSQQFDDFAKEIHEAIDRIESLIPSLQKLVNCVQTTTDQKVVGNVELRNTYSSICDDGKVNRLKVAEIRQLKYDHEASKSHARDKTTHLRDSVHRDSISRKSMNGASQSKITRKNRISEETSCSSPASFSGSSTTTYSSGSDEPDTYTSGSDETCSGSSPRTSAYETSSESISQDEYSDTGVSRQSSERTNKWDDHLKKGKKVGRISTLRRKLGLIFHHHHHHHHHHYSDRDESNWGHVGLLKRLGKMFHRRGKTGSQRRKAKKCGKPVTKSVVKKKQDVGHIRALINGLIRHMRHSEKSKKAKDDVERLVSGRHRGKKGKKKSFWWPKMGQDGVKVAKKGKVKLGRVGTRAKRPLMLK</sequence>
<dbReference type="EMBL" id="JBDFQZ010000010">
    <property type="protein sequence ID" value="KAK9684831.1"/>
    <property type="molecule type" value="Genomic_DNA"/>
</dbReference>
<dbReference type="EMBL" id="JBDFQZ010000010">
    <property type="protein sequence ID" value="KAK9684830.1"/>
    <property type="molecule type" value="Genomic_DNA"/>
</dbReference>
<feature type="compositionally biased region" description="Basic and acidic residues" evidence="1">
    <location>
        <begin position="268"/>
        <end position="292"/>
    </location>
</feature>
<feature type="region of interest" description="Disordered" evidence="1">
    <location>
        <begin position="489"/>
        <end position="519"/>
    </location>
</feature>
<comment type="caution">
    <text evidence="2">The sequence shown here is derived from an EMBL/GenBank/DDBJ whole genome shotgun (WGS) entry which is preliminary data.</text>
</comment>
<feature type="region of interest" description="Disordered" evidence="1">
    <location>
        <begin position="268"/>
        <end position="398"/>
    </location>
</feature>
<reference evidence="2 3" key="1">
    <citation type="submission" date="2024-03" db="EMBL/GenBank/DDBJ databases">
        <title>WGS assembly of Saponaria officinalis var. Norfolk2.</title>
        <authorList>
            <person name="Jenkins J."/>
            <person name="Shu S."/>
            <person name="Grimwood J."/>
            <person name="Barry K."/>
            <person name="Goodstein D."/>
            <person name="Schmutz J."/>
            <person name="Leebens-Mack J."/>
            <person name="Osbourn A."/>
        </authorList>
    </citation>
    <scope>NUCLEOTIDE SEQUENCE [LARGE SCALE GENOMIC DNA]</scope>
    <source>
        <strain evidence="3">cv. Norfolk2</strain>
        <strain evidence="2">JIC</strain>
        <tissue evidence="2">Leaf</tissue>
    </source>
</reference>
<feature type="compositionally biased region" description="Basic and acidic residues" evidence="1">
    <location>
        <begin position="379"/>
        <end position="390"/>
    </location>
</feature>
<organism evidence="2 3">
    <name type="scientific">Saponaria officinalis</name>
    <name type="common">Common soapwort</name>
    <name type="synonym">Lychnis saponaria</name>
    <dbReference type="NCBI Taxonomy" id="3572"/>
    <lineage>
        <taxon>Eukaryota</taxon>
        <taxon>Viridiplantae</taxon>
        <taxon>Streptophyta</taxon>
        <taxon>Embryophyta</taxon>
        <taxon>Tracheophyta</taxon>
        <taxon>Spermatophyta</taxon>
        <taxon>Magnoliopsida</taxon>
        <taxon>eudicotyledons</taxon>
        <taxon>Gunneridae</taxon>
        <taxon>Pentapetalae</taxon>
        <taxon>Caryophyllales</taxon>
        <taxon>Caryophyllaceae</taxon>
        <taxon>Caryophylleae</taxon>
        <taxon>Saponaria</taxon>
    </lineage>
</organism>
<dbReference type="AlphaFoldDB" id="A0AAW1I5J4"/>
<feature type="compositionally biased region" description="Polar residues" evidence="1">
    <location>
        <begin position="49"/>
        <end position="59"/>
    </location>
</feature>
<evidence type="ECO:0000313" key="3">
    <source>
        <dbReference type="Proteomes" id="UP001443914"/>
    </source>
</evidence>
<dbReference type="Proteomes" id="UP001443914">
    <property type="component" value="Unassembled WGS sequence"/>
</dbReference>
<feature type="compositionally biased region" description="Polar residues" evidence="1">
    <location>
        <begin position="339"/>
        <end position="378"/>
    </location>
</feature>
<evidence type="ECO:0000313" key="2">
    <source>
        <dbReference type="EMBL" id="KAK9684831.1"/>
    </source>
</evidence>
<feature type="compositionally biased region" description="Polar residues" evidence="1">
    <location>
        <begin position="91"/>
        <end position="108"/>
    </location>
</feature>
<feature type="region of interest" description="Disordered" evidence="1">
    <location>
        <begin position="49"/>
        <end position="108"/>
    </location>
</feature>
<gene>
    <name evidence="2" type="ORF">RND81_10G235600</name>
</gene>
<name>A0AAW1I5J4_SAPOF</name>
<dbReference type="EMBL" id="JBDFQZ010000010">
    <property type="protein sequence ID" value="KAK9684829.1"/>
    <property type="molecule type" value="Genomic_DNA"/>
</dbReference>
<feature type="compositionally biased region" description="Low complexity" evidence="1">
    <location>
        <begin position="314"/>
        <end position="334"/>
    </location>
</feature>
<keyword evidence="3" id="KW-1185">Reference proteome</keyword>
<feature type="compositionally biased region" description="Polar residues" evidence="1">
    <location>
        <begin position="293"/>
        <end position="303"/>
    </location>
</feature>
<protein>
    <submittedName>
        <fullName evidence="2">Uncharacterized protein</fullName>
    </submittedName>
</protein>